<gene>
    <name evidence="2" type="ORF">CALVIDRAFT_535420</name>
</gene>
<name>A0A167P269_CALVF</name>
<organism evidence="2 3">
    <name type="scientific">Calocera viscosa (strain TUFC12733)</name>
    <dbReference type="NCBI Taxonomy" id="1330018"/>
    <lineage>
        <taxon>Eukaryota</taxon>
        <taxon>Fungi</taxon>
        <taxon>Dikarya</taxon>
        <taxon>Basidiomycota</taxon>
        <taxon>Agaricomycotina</taxon>
        <taxon>Dacrymycetes</taxon>
        <taxon>Dacrymycetales</taxon>
        <taxon>Dacrymycetaceae</taxon>
        <taxon>Calocera</taxon>
    </lineage>
</organism>
<feature type="region of interest" description="Disordered" evidence="1">
    <location>
        <begin position="1"/>
        <end position="115"/>
    </location>
</feature>
<feature type="compositionally biased region" description="Basic residues" evidence="1">
    <location>
        <begin position="94"/>
        <end position="103"/>
    </location>
</feature>
<protein>
    <submittedName>
        <fullName evidence="2">Uncharacterized protein</fullName>
    </submittedName>
</protein>
<accession>A0A167P269</accession>
<proteinExistence type="predicted"/>
<feature type="compositionally biased region" description="Basic and acidic residues" evidence="1">
    <location>
        <begin position="1"/>
        <end position="18"/>
    </location>
</feature>
<dbReference type="EMBL" id="KV417276">
    <property type="protein sequence ID" value="KZO98340.1"/>
    <property type="molecule type" value="Genomic_DNA"/>
</dbReference>
<evidence type="ECO:0000256" key="1">
    <source>
        <dbReference type="SAM" id="MobiDB-lite"/>
    </source>
</evidence>
<evidence type="ECO:0000313" key="3">
    <source>
        <dbReference type="Proteomes" id="UP000076738"/>
    </source>
</evidence>
<evidence type="ECO:0000313" key="2">
    <source>
        <dbReference type="EMBL" id="KZO98340.1"/>
    </source>
</evidence>
<sequence>MAETHPEYQKHMQEREWRMTSQDGIDEYPPRPHESDAPPLPDYSPTDRHYGAYPSATEVVRAWRERNGEALSSEPARPDSDSGGSRSNTPPGDRRKRKHRRKHPEPGAADTFSSWFPGHRNRDFDLRSDHTVRNSVRDMVRSAVTSDNPARTEIASEMLQGCKENCRQAGVTFGEVLSEDMEGVGVPPLVYEIFSCWEDAGLLQFLLENTPARHVEMFVRRGCMMRGDNNMFQALRSALAANETVDIVPYHLSLREEDGRLHVQGSIDDMPDLLAKIRTPANERKRPLPLPVEWIAAGRLWCIEPTSHESLLLRLVEGDPIHLLDADLTIVARDAASSSGRKNSMAVSMMKDKSLPVTLVPLSQSGTNNILFIPFSPMEDRLTLPACLSADGVLHFQLTLSFVVPSNSDEDSEDWEHIAQEQDWVLASYAGKDAETHL</sequence>
<dbReference type="OrthoDB" id="3269291at2759"/>
<keyword evidence="3" id="KW-1185">Reference proteome</keyword>
<reference evidence="2 3" key="1">
    <citation type="journal article" date="2016" name="Mol. Biol. Evol.">
        <title>Comparative Genomics of Early-Diverging Mushroom-Forming Fungi Provides Insights into the Origins of Lignocellulose Decay Capabilities.</title>
        <authorList>
            <person name="Nagy L.G."/>
            <person name="Riley R."/>
            <person name="Tritt A."/>
            <person name="Adam C."/>
            <person name="Daum C."/>
            <person name="Floudas D."/>
            <person name="Sun H."/>
            <person name="Yadav J.S."/>
            <person name="Pangilinan J."/>
            <person name="Larsson K.H."/>
            <person name="Matsuura K."/>
            <person name="Barry K."/>
            <person name="Labutti K."/>
            <person name="Kuo R."/>
            <person name="Ohm R.A."/>
            <person name="Bhattacharya S.S."/>
            <person name="Shirouzu T."/>
            <person name="Yoshinaga Y."/>
            <person name="Martin F.M."/>
            <person name="Grigoriev I.V."/>
            <person name="Hibbett D.S."/>
        </authorList>
    </citation>
    <scope>NUCLEOTIDE SEQUENCE [LARGE SCALE GENOMIC DNA]</scope>
    <source>
        <strain evidence="2 3">TUFC12733</strain>
    </source>
</reference>
<dbReference type="AlphaFoldDB" id="A0A167P269"/>
<dbReference type="Proteomes" id="UP000076738">
    <property type="component" value="Unassembled WGS sequence"/>
</dbReference>